<evidence type="ECO:0000256" key="3">
    <source>
        <dbReference type="ARBA" id="ARBA00022737"/>
    </source>
</evidence>
<keyword evidence="3" id="KW-0677">Repeat</keyword>
<dbReference type="GO" id="GO:0005041">
    <property type="term" value="F:low-density lipoprotein particle receptor activity"/>
    <property type="evidence" value="ECO:0007669"/>
    <property type="project" value="TreeGrafter"/>
</dbReference>
<dbReference type="Proteomes" id="UP000094527">
    <property type="component" value="Unassembled WGS sequence"/>
</dbReference>
<comment type="subcellular location">
    <subcellularLocation>
        <location evidence="1">Membrane</location>
        <topology evidence="1">Single-pass membrane protein</topology>
    </subcellularLocation>
</comment>
<dbReference type="InterPro" id="IPR036055">
    <property type="entry name" value="LDL_receptor-like_sf"/>
</dbReference>
<evidence type="ECO:0000256" key="6">
    <source>
        <dbReference type="ARBA" id="ARBA00023157"/>
    </source>
</evidence>
<keyword evidence="7 10" id="KW-0675">Receptor</keyword>
<keyword evidence="11" id="KW-1185">Reference proteome</keyword>
<gene>
    <name evidence="10" type="ORF">Ocin01_13562</name>
</gene>
<dbReference type="SMART" id="SM00192">
    <property type="entry name" value="LDLa"/>
    <property type="match status" value="3"/>
</dbReference>
<comment type="caution">
    <text evidence="9">Lacks conserved residue(s) required for the propagation of feature annotation.</text>
</comment>
<dbReference type="STRING" id="48709.A0A1D2MJC7"/>
<feature type="disulfide bond" evidence="9">
    <location>
        <begin position="133"/>
        <end position="151"/>
    </location>
</feature>
<dbReference type="SUPFAM" id="SSF57424">
    <property type="entry name" value="LDL receptor-like module"/>
    <property type="match status" value="3"/>
</dbReference>
<evidence type="ECO:0000256" key="9">
    <source>
        <dbReference type="PROSITE-ProRule" id="PRU00124"/>
    </source>
</evidence>
<evidence type="ECO:0000256" key="2">
    <source>
        <dbReference type="ARBA" id="ARBA00022692"/>
    </source>
</evidence>
<keyword evidence="8" id="KW-0325">Glycoprotein</keyword>
<keyword evidence="10" id="KW-0449">Lipoprotein</keyword>
<feature type="disulfide bond" evidence="9">
    <location>
        <begin position="126"/>
        <end position="138"/>
    </location>
</feature>
<keyword evidence="4" id="KW-1133">Transmembrane helix</keyword>
<dbReference type="PANTHER" id="PTHR22722">
    <property type="entry name" value="LOW-DENSITY LIPOPROTEIN RECEPTOR-RELATED PROTEIN 2-RELATED"/>
    <property type="match status" value="1"/>
</dbReference>
<dbReference type="EMBL" id="LJIJ01001073">
    <property type="protein sequence ID" value="ODM93118.1"/>
    <property type="molecule type" value="Genomic_DNA"/>
</dbReference>
<evidence type="ECO:0000256" key="1">
    <source>
        <dbReference type="ARBA" id="ARBA00004167"/>
    </source>
</evidence>
<reference evidence="10 11" key="1">
    <citation type="journal article" date="2016" name="Genome Biol. Evol.">
        <title>Gene Family Evolution Reflects Adaptation to Soil Environmental Stressors in the Genome of the Collembolan Orchesella cincta.</title>
        <authorList>
            <person name="Faddeeva-Vakhrusheva A."/>
            <person name="Derks M.F."/>
            <person name="Anvar S.Y."/>
            <person name="Agamennone V."/>
            <person name="Suring W."/>
            <person name="Smit S."/>
            <person name="van Straalen N.M."/>
            <person name="Roelofs D."/>
        </authorList>
    </citation>
    <scope>NUCLEOTIDE SEQUENCE [LARGE SCALE GENOMIC DNA]</scope>
    <source>
        <tissue evidence="10">Mixed pool</tissue>
    </source>
</reference>
<dbReference type="GO" id="GO:0043235">
    <property type="term" value="C:receptor complex"/>
    <property type="evidence" value="ECO:0007669"/>
    <property type="project" value="TreeGrafter"/>
</dbReference>
<keyword evidence="5" id="KW-0472">Membrane</keyword>
<dbReference type="PANTHER" id="PTHR22722:SF5">
    <property type="entry name" value="LOW-DENSITY LIPOPROTEIN RECEPTOR-RELATED PROTEIN 1B"/>
    <property type="match status" value="1"/>
</dbReference>
<keyword evidence="6 9" id="KW-1015">Disulfide bond</keyword>
<dbReference type="OrthoDB" id="664115at2759"/>
<evidence type="ECO:0000256" key="5">
    <source>
        <dbReference type="ARBA" id="ARBA00023136"/>
    </source>
</evidence>
<evidence type="ECO:0000313" key="10">
    <source>
        <dbReference type="EMBL" id="ODM93118.1"/>
    </source>
</evidence>
<proteinExistence type="predicted"/>
<comment type="caution">
    <text evidence="10">The sequence shown here is derived from an EMBL/GenBank/DDBJ whole genome shotgun (WGS) entry which is preliminary data.</text>
</comment>
<name>A0A1D2MJC7_ORCCI</name>
<dbReference type="InterPro" id="IPR051221">
    <property type="entry name" value="LDLR-related"/>
</dbReference>
<dbReference type="InterPro" id="IPR023415">
    <property type="entry name" value="LDLR_class-A_CS"/>
</dbReference>
<dbReference type="PROSITE" id="PS01209">
    <property type="entry name" value="LDLRA_1"/>
    <property type="match status" value="2"/>
</dbReference>
<dbReference type="InterPro" id="IPR002172">
    <property type="entry name" value="LDrepeatLR_classA_rpt"/>
</dbReference>
<evidence type="ECO:0000256" key="8">
    <source>
        <dbReference type="ARBA" id="ARBA00023180"/>
    </source>
</evidence>
<dbReference type="Gene3D" id="4.10.400.10">
    <property type="entry name" value="Low-density Lipoprotein Receptor"/>
    <property type="match status" value="3"/>
</dbReference>
<dbReference type="PRINTS" id="PR00261">
    <property type="entry name" value="LDLRECEPTOR"/>
</dbReference>
<dbReference type="CDD" id="cd00112">
    <property type="entry name" value="LDLa"/>
    <property type="match status" value="3"/>
</dbReference>
<organism evidence="10 11">
    <name type="scientific">Orchesella cincta</name>
    <name type="common">Springtail</name>
    <name type="synonym">Podura cincta</name>
    <dbReference type="NCBI Taxonomy" id="48709"/>
    <lineage>
        <taxon>Eukaryota</taxon>
        <taxon>Metazoa</taxon>
        <taxon>Ecdysozoa</taxon>
        <taxon>Arthropoda</taxon>
        <taxon>Hexapoda</taxon>
        <taxon>Collembola</taxon>
        <taxon>Entomobryomorpha</taxon>
        <taxon>Entomobryoidea</taxon>
        <taxon>Orchesellidae</taxon>
        <taxon>Orchesellinae</taxon>
        <taxon>Orchesella</taxon>
    </lineage>
</organism>
<evidence type="ECO:0000256" key="7">
    <source>
        <dbReference type="ARBA" id="ARBA00023170"/>
    </source>
</evidence>
<dbReference type="Pfam" id="PF00057">
    <property type="entry name" value="Ldl_recept_a"/>
    <property type="match status" value="3"/>
</dbReference>
<sequence>MSSSFAEKISIAAYGMSGVPLNIISAHDQIYFVPNYGEVRVGPKLKYKKSNEYGMWGVITLLNRTVSSDVWNLLLNHECSVKSVRYKRCSHICIVSNSGEFLGDCRCPDGFVLGEDNRNCVKLPVCDKSQFTCHDSKCIDKNLTCDGIPDCSSEEDENDENCKDKLDCPINMFHCGKENEPGQCIPAAWQCDGKAQCEDRSDEKCLQFSCSENQVYCESKDSCVEKSWICARKYSCAGVDFNEVCEGFPCDSDHFMCAYTQMCVATHWFCDGTNDCQDMSDEPHYCQEYNSRG</sequence>
<dbReference type="GO" id="GO:0005886">
    <property type="term" value="C:plasma membrane"/>
    <property type="evidence" value="ECO:0007669"/>
    <property type="project" value="TreeGrafter"/>
</dbReference>
<dbReference type="AlphaFoldDB" id="A0A1D2MJC7"/>
<evidence type="ECO:0000256" key="4">
    <source>
        <dbReference type="ARBA" id="ARBA00022989"/>
    </source>
</evidence>
<dbReference type="Gene3D" id="2.10.25.10">
    <property type="entry name" value="Laminin"/>
    <property type="match status" value="1"/>
</dbReference>
<evidence type="ECO:0000313" key="11">
    <source>
        <dbReference type="Proteomes" id="UP000094527"/>
    </source>
</evidence>
<accession>A0A1D2MJC7</accession>
<protein>
    <submittedName>
        <fullName evidence="10">Prolow-density lipoprotein receptor-related protein 1</fullName>
    </submittedName>
</protein>
<dbReference type="PROSITE" id="PS50068">
    <property type="entry name" value="LDLRA_2"/>
    <property type="match status" value="3"/>
</dbReference>
<keyword evidence="2" id="KW-0812">Transmembrane</keyword>